<dbReference type="PRINTS" id="PR02107">
    <property type="entry name" value="INOS145TPRIP"/>
</dbReference>
<comment type="caution">
    <text evidence="1">The sequence shown here is derived from an EMBL/GenBank/DDBJ whole genome shotgun (WGS) entry which is preliminary data.</text>
</comment>
<feature type="non-terminal residue" evidence="1">
    <location>
        <position position="1"/>
    </location>
</feature>
<keyword evidence="3" id="KW-1185">Reference proteome</keyword>
<sequence length="358" mass="41122">FAERTRWSLHELHCQSKLVLVLVDNLLHVCRRKLSKSFFPVLEPAIGVGSAFEGWSPQEDNTVYRLLVPLKPPHAHTFHLEIGTMAQMLGSKSRIRVEGGCTCMREQMVGDMQCFLHHAEAKLRTNKKPRFVHHLCTSSYLDVKKTACWFQNFVKSVWALVPQSCRYDMKVLPSSHSCKLQFTDYSGRTLTTEIMFGVQLGLSDIFLSSQATEAFDTPSTSWTLSYAVAEAKFFWLMARQAPHDSFHLKCLQLCTRILVGTGFSTYTLKTVAMHLLTTTPVAGWRRRDFHLRLDDIMWYLRCCLEKKCLSHFFFGNEKLPKEIILPPALQTAQPLNLLRHLEQDPAAHEQAMNEFKEL</sequence>
<protein>
    <submittedName>
        <fullName evidence="1">IPIL1 protein</fullName>
    </submittedName>
</protein>
<dbReference type="SMART" id="SM01265">
    <property type="entry name" value="Mab-21"/>
    <property type="match status" value="1"/>
</dbReference>
<dbReference type="OrthoDB" id="9034619at2759"/>
<reference evidence="1 3" key="1">
    <citation type="submission" date="2019-09" db="EMBL/GenBank/DDBJ databases">
        <title>Bird 10,000 Genomes (B10K) Project - Family phase.</title>
        <authorList>
            <person name="Zhang G."/>
        </authorList>
    </citation>
    <scope>NUCLEOTIDE SEQUENCE [LARGE SCALE GENOMIC DNA]</scope>
    <source>
        <strain evidence="1">B10K-DU-017-47</strain>
    </source>
</reference>
<dbReference type="PANTHER" id="PTHR10656">
    <property type="entry name" value="CELL FATE DETERMINING PROTEIN MAB21-RELATED"/>
    <property type="match status" value="1"/>
</dbReference>
<dbReference type="GO" id="GO:0016020">
    <property type="term" value="C:membrane"/>
    <property type="evidence" value="ECO:0007669"/>
    <property type="project" value="TreeGrafter"/>
</dbReference>
<dbReference type="EMBL" id="VYZH01010964">
    <property type="protein sequence ID" value="NWS50812.1"/>
    <property type="molecule type" value="Genomic_DNA"/>
</dbReference>
<feature type="non-terminal residue" evidence="1">
    <location>
        <position position="358"/>
    </location>
</feature>
<proteinExistence type="predicted"/>
<name>A0A7K5F0U3_PROAR</name>
<dbReference type="Gene3D" id="1.10.1410.40">
    <property type="match status" value="1"/>
</dbReference>
<evidence type="ECO:0000313" key="3">
    <source>
        <dbReference type="Proteomes" id="UP000562415"/>
    </source>
</evidence>
<gene>
    <name evidence="1" type="primary">Itpripl1_0</name>
    <name evidence="2" type="synonym">Itpripl1_4</name>
    <name evidence="1" type="ORF">PROATE_R03278</name>
    <name evidence="2" type="ORF">PROATE_R13991</name>
</gene>
<dbReference type="EMBL" id="VYZH01000194">
    <property type="protein sequence ID" value="NWS38498.1"/>
    <property type="molecule type" value="Genomic_DNA"/>
</dbReference>
<evidence type="ECO:0000313" key="1">
    <source>
        <dbReference type="EMBL" id="NWS38498.1"/>
    </source>
</evidence>
<dbReference type="PANTHER" id="PTHR10656:SF40">
    <property type="entry name" value="INOSITOL 1,4,5-TRISPHOSPHATE RECEPTOR-INTERACTING PROTEIN-LIKE 1"/>
    <property type="match status" value="1"/>
</dbReference>
<organism evidence="1 3">
    <name type="scientific">Probosciger aterrimus</name>
    <name type="common">Palm cockatoo</name>
    <dbReference type="NCBI Taxonomy" id="141839"/>
    <lineage>
        <taxon>Eukaryota</taxon>
        <taxon>Metazoa</taxon>
        <taxon>Chordata</taxon>
        <taxon>Craniata</taxon>
        <taxon>Vertebrata</taxon>
        <taxon>Euteleostomi</taxon>
        <taxon>Archelosauria</taxon>
        <taxon>Archosauria</taxon>
        <taxon>Dinosauria</taxon>
        <taxon>Saurischia</taxon>
        <taxon>Theropoda</taxon>
        <taxon>Coelurosauria</taxon>
        <taxon>Aves</taxon>
        <taxon>Neognathae</taxon>
        <taxon>Neoaves</taxon>
        <taxon>Telluraves</taxon>
        <taxon>Australaves</taxon>
        <taxon>Psittaciformes</taxon>
        <taxon>Cacatuidae</taxon>
        <taxon>Probosciger</taxon>
    </lineage>
</organism>
<dbReference type="InterPro" id="IPR026250">
    <property type="entry name" value="ITPRIP-like"/>
</dbReference>
<dbReference type="InterPro" id="IPR024810">
    <property type="entry name" value="MAB21L/cGLR"/>
</dbReference>
<evidence type="ECO:0000313" key="2">
    <source>
        <dbReference type="EMBL" id="NWS50812.1"/>
    </source>
</evidence>
<accession>A0A7K5F0U3</accession>
<dbReference type="Proteomes" id="UP000562415">
    <property type="component" value="Unassembled WGS sequence"/>
</dbReference>
<dbReference type="AlphaFoldDB" id="A0A7K5F0U3"/>